<evidence type="ECO:0000313" key="6">
    <source>
        <dbReference type="EMBL" id="PIS42190.1"/>
    </source>
</evidence>
<dbReference type="SUPFAM" id="SSF50199">
    <property type="entry name" value="Staphylococcal nuclease"/>
    <property type="match status" value="1"/>
</dbReference>
<dbReference type="Proteomes" id="UP000231542">
    <property type="component" value="Unassembled WGS sequence"/>
</dbReference>
<dbReference type="SMART" id="SM00318">
    <property type="entry name" value="SNc"/>
    <property type="match status" value="1"/>
</dbReference>
<gene>
    <name evidence="6" type="ORF">COT24_04790</name>
</gene>
<dbReference type="Gene3D" id="2.40.50.90">
    <property type="match status" value="1"/>
</dbReference>
<keyword evidence="1" id="KW-0540">Nuclease</keyword>
<evidence type="ECO:0000259" key="5">
    <source>
        <dbReference type="PROSITE" id="PS50830"/>
    </source>
</evidence>
<keyword evidence="4" id="KW-0472">Membrane</keyword>
<accession>A0A2H0YUQ5</accession>
<sequence length="255" mass="28407">MKKEHLRAIKQYLLVIILTIGAILAGLVAAGQGDKIKKLLGVILIGLIGLFAGLSAVDLSDDLADIGPDITEESGDNLYYVIEVIDGDTIKIDGNMKVRLIGIDAPEGNECYYEEAKDELTRLVQGKYVRLEKDIDSVDGLGRLLRYVYLPGEDLTENDIFVNEHLLRRGYAQTLSFPPNKRYNMLFVKAREQALIQRKGLWSDECDYLSEFEQEHALTREINEPPSDPNCLIKGNISSRGAGKLRLLINSTVSP</sequence>
<dbReference type="GO" id="GO:0004519">
    <property type="term" value="F:endonuclease activity"/>
    <property type="evidence" value="ECO:0007669"/>
    <property type="project" value="UniProtKB-KW"/>
</dbReference>
<evidence type="ECO:0000256" key="2">
    <source>
        <dbReference type="ARBA" id="ARBA00022759"/>
    </source>
</evidence>
<dbReference type="PANTHER" id="PTHR12302:SF3">
    <property type="entry name" value="SERINE_THREONINE-PROTEIN KINASE 31"/>
    <property type="match status" value="1"/>
</dbReference>
<feature type="transmembrane region" description="Helical" evidence="4">
    <location>
        <begin position="12"/>
        <end position="33"/>
    </location>
</feature>
<dbReference type="AlphaFoldDB" id="A0A2H0YUQ5"/>
<evidence type="ECO:0000256" key="4">
    <source>
        <dbReference type="SAM" id="Phobius"/>
    </source>
</evidence>
<proteinExistence type="predicted"/>
<organism evidence="6 7">
    <name type="scientific">Candidatus Kerfeldbacteria bacterium CG08_land_8_20_14_0_20_40_16</name>
    <dbReference type="NCBI Taxonomy" id="2014244"/>
    <lineage>
        <taxon>Bacteria</taxon>
        <taxon>Candidatus Kerfeldiibacteriota</taxon>
    </lineage>
</organism>
<comment type="caution">
    <text evidence="6">The sequence shown here is derived from an EMBL/GenBank/DDBJ whole genome shotgun (WGS) entry which is preliminary data.</text>
</comment>
<dbReference type="GO" id="GO:0016787">
    <property type="term" value="F:hydrolase activity"/>
    <property type="evidence" value="ECO:0007669"/>
    <property type="project" value="UniProtKB-KW"/>
</dbReference>
<dbReference type="Pfam" id="PF00565">
    <property type="entry name" value="SNase"/>
    <property type="match status" value="1"/>
</dbReference>
<dbReference type="PANTHER" id="PTHR12302">
    <property type="entry name" value="EBNA2 BINDING PROTEIN P100"/>
    <property type="match status" value="1"/>
</dbReference>
<keyword evidence="4" id="KW-0812">Transmembrane</keyword>
<dbReference type="PROSITE" id="PS50830">
    <property type="entry name" value="TNASE_3"/>
    <property type="match status" value="1"/>
</dbReference>
<dbReference type="EMBL" id="PEXU01000054">
    <property type="protein sequence ID" value="PIS42190.1"/>
    <property type="molecule type" value="Genomic_DNA"/>
</dbReference>
<evidence type="ECO:0000256" key="3">
    <source>
        <dbReference type="ARBA" id="ARBA00022801"/>
    </source>
</evidence>
<dbReference type="InterPro" id="IPR035437">
    <property type="entry name" value="SNase_OB-fold_sf"/>
</dbReference>
<keyword evidence="4" id="KW-1133">Transmembrane helix</keyword>
<feature type="domain" description="TNase-like" evidence="5">
    <location>
        <begin position="75"/>
        <end position="204"/>
    </location>
</feature>
<dbReference type="InterPro" id="IPR016071">
    <property type="entry name" value="Staphylococal_nuclease_OB-fold"/>
</dbReference>
<name>A0A2H0YUQ5_9BACT</name>
<protein>
    <recommendedName>
        <fullName evidence="5">TNase-like domain-containing protein</fullName>
    </recommendedName>
</protein>
<evidence type="ECO:0000313" key="7">
    <source>
        <dbReference type="Proteomes" id="UP000231542"/>
    </source>
</evidence>
<feature type="transmembrane region" description="Helical" evidence="4">
    <location>
        <begin position="39"/>
        <end position="57"/>
    </location>
</feature>
<keyword evidence="2" id="KW-0255">Endonuclease</keyword>
<evidence type="ECO:0000256" key="1">
    <source>
        <dbReference type="ARBA" id="ARBA00022722"/>
    </source>
</evidence>
<reference evidence="6 7" key="1">
    <citation type="submission" date="2017-09" db="EMBL/GenBank/DDBJ databases">
        <title>Depth-based differentiation of microbial function through sediment-hosted aquifers and enrichment of novel symbionts in the deep terrestrial subsurface.</title>
        <authorList>
            <person name="Probst A.J."/>
            <person name="Ladd B."/>
            <person name="Jarett J.K."/>
            <person name="Geller-Mcgrath D.E."/>
            <person name="Sieber C.M."/>
            <person name="Emerson J.B."/>
            <person name="Anantharaman K."/>
            <person name="Thomas B.C."/>
            <person name="Malmstrom R."/>
            <person name="Stieglmeier M."/>
            <person name="Klingl A."/>
            <person name="Woyke T."/>
            <person name="Ryan C.M."/>
            <person name="Banfield J.F."/>
        </authorList>
    </citation>
    <scope>NUCLEOTIDE SEQUENCE [LARGE SCALE GENOMIC DNA]</scope>
    <source>
        <strain evidence="6">CG08_land_8_20_14_0_20_40_16</strain>
    </source>
</reference>
<keyword evidence="3" id="KW-0378">Hydrolase</keyword>